<evidence type="ECO:0000256" key="3">
    <source>
        <dbReference type="ARBA" id="ARBA00022989"/>
    </source>
</evidence>
<dbReference type="PANTHER" id="PTHR33507">
    <property type="entry name" value="INNER MEMBRANE PROTEIN YBBJ"/>
    <property type="match status" value="1"/>
</dbReference>
<organism evidence="7">
    <name type="scientific">marine sediment metagenome</name>
    <dbReference type="NCBI Taxonomy" id="412755"/>
    <lineage>
        <taxon>unclassified sequences</taxon>
        <taxon>metagenomes</taxon>
        <taxon>ecological metagenomes</taxon>
    </lineage>
</organism>
<reference evidence="7" key="1">
    <citation type="journal article" date="2014" name="Front. Microbiol.">
        <title>High frequency of phylogenetically diverse reductive dehalogenase-homologous genes in deep subseafloor sedimentary metagenomes.</title>
        <authorList>
            <person name="Kawai M."/>
            <person name="Futagami T."/>
            <person name="Toyoda A."/>
            <person name="Takaki Y."/>
            <person name="Nishi S."/>
            <person name="Hori S."/>
            <person name="Arai W."/>
            <person name="Tsubouchi T."/>
            <person name="Morono Y."/>
            <person name="Uchiyama I."/>
            <person name="Ito T."/>
            <person name="Fujiyama A."/>
            <person name="Inagaki F."/>
            <person name="Takami H."/>
        </authorList>
    </citation>
    <scope>NUCLEOTIDE SEQUENCE</scope>
    <source>
        <strain evidence="7">Expedition CK06-06</strain>
    </source>
</reference>
<dbReference type="GO" id="GO:0016020">
    <property type="term" value="C:membrane"/>
    <property type="evidence" value="ECO:0007669"/>
    <property type="project" value="UniProtKB-SubCell"/>
</dbReference>
<keyword evidence="3 5" id="KW-1133">Transmembrane helix</keyword>
<dbReference type="InterPro" id="IPR002810">
    <property type="entry name" value="NfeD-like_C"/>
</dbReference>
<evidence type="ECO:0000256" key="1">
    <source>
        <dbReference type="ARBA" id="ARBA00004141"/>
    </source>
</evidence>
<sequence>MVGGGIIVGITVFIIHIAVIPSFHRKQVTGREGMIGAQGRVVEPLTPVGAITFKGEYWRAESIDGNIGVDENVEIVRLDGLTLKVKKKG</sequence>
<dbReference type="Pfam" id="PF01957">
    <property type="entry name" value="NfeD"/>
    <property type="match status" value="1"/>
</dbReference>
<evidence type="ECO:0000256" key="4">
    <source>
        <dbReference type="ARBA" id="ARBA00023136"/>
    </source>
</evidence>
<evidence type="ECO:0000256" key="5">
    <source>
        <dbReference type="SAM" id="Phobius"/>
    </source>
</evidence>
<evidence type="ECO:0000256" key="2">
    <source>
        <dbReference type="ARBA" id="ARBA00022692"/>
    </source>
</evidence>
<keyword evidence="4 5" id="KW-0472">Membrane</keyword>
<accession>X1G5A9</accession>
<evidence type="ECO:0000313" key="7">
    <source>
        <dbReference type="EMBL" id="GAH39995.1"/>
    </source>
</evidence>
<protein>
    <recommendedName>
        <fullName evidence="6">NfeD-like C-terminal domain-containing protein</fullName>
    </recommendedName>
</protein>
<comment type="subcellular location">
    <subcellularLocation>
        <location evidence="1">Membrane</location>
        <topology evidence="1">Multi-pass membrane protein</topology>
    </subcellularLocation>
</comment>
<name>X1G5A9_9ZZZZ</name>
<keyword evidence="2 5" id="KW-0812">Transmembrane</keyword>
<dbReference type="AlphaFoldDB" id="X1G5A9"/>
<gene>
    <name evidence="7" type="ORF">S03H2_16340</name>
</gene>
<feature type="transmembrane region" description="Helical" evidence="5">
    <location>
        <begin position="6"/>
        <end position="24"/>
    </location>
</feature>
<dbReference type="Gene3D" id="2.40.50.140">
    <property type="entry name" value="Nucleic acid-binding proteins"/>
    <property type="match status" value="1"/>
</dbReference>
<dbReference type="EMBL" id="BARU01008342">
    <property type="protein sequence ID" value="GAH39995.1"/>
    <property type="molecule type" value="Genomic_DNA"/>
</dbReference>
<proteinExistence type="predicted"/>
<dbReference type="InterPro" id="IPR052165">
    <property type="entry name" value="Membrane_assoc_protease"/>
</dbReference>
<evidence type="ECO:0000259" key="6">
    <source>
        <dbReference type="Pfam" id="PF01957"/>
    </source>
</evidence>
<comment type="caution">
    <text evidence="7">The sequence shown here is derived from an EMBL/GenBank/DDBJ whole genome shotgun (WGS) entry which is preliminary data.</text>
</comment>
<dbReference type="PANTHER" id="PTHR33507:SF4">
    <property type="entry name" value="NODULATION COMPETITIVENESS PROTEIN NFED"/>
    <property type="match status" value="1"/>
</dbReference>
<feature type="domain" description="NfeD-like C-terminal" evidence="6">
    <location>
        <begin position="32"/>
        <end position="87"/>
    </location>
</feature>
<dbReference type="InterPro" id="IPR012340">
    <property type="entry name" value="NA-bd_OB-fold"/>
</dbReference>
<dbReference type="SUPFAM" id="SSF141322">
    <property type="entry name" value="NfeD domain-like"/>
    <property type="match status" value="1"/>
</dbReference>